<dbReference type="SMART" id="SM00191">
    <property type="entry name" value="Int_alpha"/>
    <property type="match status" value="7"/>
</dbReference>
<keyword evidence="3" id="KW-0325">Glycoprotein</keyword>
<dbReference type="InterPro" id="IPR013519">
    <property type="entry name" value="Int_alpha_beta-p"/>
</dbReference>
<protein>
    <recommendedName>
        <fullName evidence="10">BapA prefix-like domain-containing protein</fullName>
    </recommendedName>
</protein>
<reference evidence="8 9" key="1">
    <citation type="journal article" date="2023" name="Int. J. Syst. Evol. Microbiol.">
        <title>Methylocystis iwaonis sp. nov., a type II methane-oxidizing bacterium from surface soil of a rice paddy field in Japan, and emended description of the genus Methylocystis (ex Whittenbury et al. 1970) Bowman et al. 1993.</title>
        <authorList>
            <person name="Kaise H."/>
            <person name="Sawadogo J.B."/>
            <person name="Alam M.S."/>
            <person name="Ueno C."/>
            <person name="Dianou D."/>
            <person name="Shinjo R."/>
            <person name="Asakawa S."/>
        </authorList>
    </citation>
    <scope>NUCLEOTIDE SEQUENCE [LARGE SCALE GENOMIC DNA]</scope>
    <source>
        <strain evidence="8 9">SS37A-Re</strain>
    </source>
</reference>
<dbReference type="SUPFAM" id="SSF69318">
    <property type="entry name" value="Integrin alpha N-terminal domain"/>
    <property type="match status" value="2"/>
</dbReference>
<evidence type="ECO:0000313" key="9">
    <source>
        <dbReference type="Proteomes" id="UP001317629"/>
    </source>
</evidence>
<evidence type="ECO:0000256" key="2">
    <source>
        <dbReference type="ARBA" id="ARBA00022737"/>
    </source>
</evidence>
<dbReference type="InterPro" id="IPR041498">
    <property type="entry name" value="Big_6"/>
</dbReference>
<feature type="domain" description="Bacterial Ig-like" evidence="7">
    <location>
        <begin position="1283"/>
        <end position="1369"/>
    </location>
</feature>
<dbReference type="InterPro" id="IPR028994">
    <property type="entry name" value="Integrin_alpha_N"/>
</dbReference>
<dbReference type="InterPro" id="IPR013517">
    <property type="entry name" value="FG-GAP"/>
</dbReference>
<feature type="domain" description="Bacterial Ig-like" evidence="7">
    <location>
        <begin position="754"/>
        <end position="834"/>
    </location>
</feature>
<evidence type="ECO:0000259" key="7">
    <source>
        <dbReference type="Pfam" id="PF19077"/>
    </source>
</evidence>
<evidence type="ECO:0000259" key="6">
    <source>
        <dbReference type="Pfam" id="PF17936"/>
    </source>
</evidence>
<organism evidence="8 9">
    <name type="scientific">Methylocystis iwaonis</name>
    <dbReference type="NCBI Taxonomy" id="2885079"/>
    <lineage>
        <taxon>Bacteria</taxon>
        <taxon>Pseudomonadati</taxon>
        <taxon>Pseudomonadota</taxon>
        <taxon>Alphaproteobacteria</taxon>
        <taxon>Hyphomicrobiales</taxon>
        <taxon>Methylocystaceae</taxon>
        <taxon>Methylocystis</taxon>
    </lineage>
</organism>
<feature type="region of interest" description="Disordered" evidence="4">
    <location>
        <begin position="1176"/>
        <end position="1197"/>
    </location>
</feature>
<dbReference type="InterPro" id="IPR044016">
    <property type="entry name" value="Big_13"/>
</dbReference>
<dbReference type="InterPro" id="IPR013783">
    <property type="entry name" value="Ig-like_fold"/>
</dbReference>
<evidence type="ECO:0000313" key="8">
    <source>
        <dbReference type="EMBL" id="BDV35578.1"/>
    </source>
</evidence>
<proteinExistence type="predicted"/>
<feature type="compositionally biased region" description="Polar residues" evidence="4">
    <location>
        <begin position="1180"/>
        <end position="1195"/>
    </location>
</feature>
<sequence>MKLRTQVVNSGSHSAHTVILSGKRATLDAGHAERVALALHANRVAVYERQGDDLILVLTNGEWIRLNNFFRDDADGRPVLFLEKDDCADADAEGVDGRYIEINFRDDRQGILQPILAEDSCARIDDQSAPEHAGGLPDMALLPLALLGAGGAAAGVAAAGGGGSGGGAYPFAWFPPAAPVAPAAPTLTLSDANANGRPEVAGTAAPGSTVTVTWPDGSTSVATADASGHYTAESPTVQPNGAVSAVGTSPTGATSPSATATYTDTTPPAAPTLAAIDANLNGRPEASGTAEPGSTVTLTWPDGTTSSVTADASGQYTVEAPTVQPTGPVTATATDINGNVGPAASTIFIDPPTLAVSDADADGLPEAAGVAGPGSTVTVTWPDGSISTTVVDAAGQYAVEAPTVQPSGLVTATATDLAGEVSPATTATYTDTTPPALTLAVAEANSYDQPEASGSAEPGATVTVTWPDGSTSTTVADLAGHYLIEAPTAQTSGLVTATATDINGNTAPPATVDYIDSIATRIASFSDSVGANRGDYASGTATDDASPVLHGAISAPLPPGEEVRVYEGATLIGTASVSGTSWTLALSGLSEGTHSYTAVVADAAGIDGPISSPFVVTVDTTAPTATSVIASFTDNVGTQQGNYLSGTATDDSSPVLNGTLSAPLASGEEVRVYEGATLVGTASVSGTGWTLALSGLSEGTHNYTAVVADAAGNEGTASAAFAVAVDTTAPITTATIATFTDNVGLHQGDYPSATSTDDASPVLNGTLSAPLAAGEEVRVYEGATLIGTASVSGTGWTLALSGLSEGTHSYTAVVADAAGNEGTASSAFAVAVDTTAPAATTVIASFTDNVGAHQGDYPSATSTDDSSPVLNGTLSAPLAAGEEVRVYEGATLVGTASVSGTSWSLALSGLAEGTHSYTAVVADAAGNEGTASSPFAVAVDTTAPTVAANIASFTDNIGTQQGNYASGTATDDASPVLNGTLSAPLAAGEEVRVYEGATLVGTASVSGTSWSLALSGLAEGTHSYTAVVADAAGNEGTASSAFAVAVDATAPATTTVIASFTDNVGAHQGNYLSGTATDDSSPVLNGTLSAPLASGEEVRVYEGATLIGTASVSGTGWTLALSGLSEGTHSYTAVVADAAGIEGTASSAFAVAVDTTAPTVATNIASFTDNVGAHQGDYPSATSTDDSSPVLNGTLSAPLAPGEEVRVYEGATLVGTASVSGTSWTLALSGLSEGTHSYTAVVADAAGNEGTASAAFAVAVDTTAPATTAVIASFTDNIGTQQGNYASGTATDDASPVLNGTLSAPLAAGEELRVYEGATLIGTASVSGTGWTLALSGLSEGTHSYTAVVADAAGNEGTASSAFAVAVDTTAPAATTVIASFTDNVGAHQGDYPSATSTDDSSPVLNGTLSAPLAAGEEVRVYEGATLVGTASVSGTSWSLALSGLAEGTHSYTAVVADAAGNEGTASAAFAVAVDTTAPTVATNIASFTDNIGTQQGNYLSGTATDDASPVLNGTLSAPLASGEEVRVYEGATLVGTASVSGTSWTLALSGLAEGTHSYTAVVADAAGNEGTASSPFAVAVDTTAPTVATNIASFTDNVGTQQGNYLSGTATDDASPVLNGTLSAPLAAGEELRVYEGATLVGTASVSGTGWTLALSGLSEGTHSYTAVVADAAGNEGTASSPFAVAVDTTAPTVAANIASFTDNVGTQQGNYLSGTATDDSSPVLNGMLSTPLAAGEEVRVYEGATLVGTASVSGTGWTLALSGLSEGTHNYTAVVADAAGNEGTASSAFAVAVDATAPATTTVIASFTDNVGAHQGNYLSGTATDDSSPVLNGTLSAPLASGEEVRVYEGATLIGTANVSGTSWTLALSGLSEGTHSYTAVVADAAGNEGTASSAFAVAVDTTAPTVATNIASFTDNVGTNQGSYPSGTATDDSSPVLNGTLSAPLASGEEVRVYEGATLVGTASVSGTSWTLALSGLAEGTHSYTAVVADAAGNEGTASSPFAVAVDTTAPTVATNIASFTDNVGTQQGNYLSGTATDDASPVLNGTLSAPLAAGEELRVYEGATLIGTASVSGTGWTLALSGLSEGTHNYTAVVADAAGNEGTASSPFAVAVDTTAPTVAAVIASFTDNIGTQQGNYASGTATDDASPVLNGTLSAPLASGEEVRVYEGATLIGTANVSGTSWTLALSGLSEGTHSYTAVVADAAGNEGTASSAFAVAVDTTAPTVATNIASFTDNVGTNQGSYPSGTATDDSSPVLNGTLSAPLASGEEVRVYEGATLIGTASVSGTGWTLALSGLSEGTHSYTAVVADAAGNEGTASSAFAVAVDTTAPTVATNIASFTDNVGTNQGSYPSGTATDDSSPVLNGTLSAPLASGEEVRVYEGATLVGTASVSGTSWTLALSGLAEGTHSYTAVVADAAGNEGTASSPFAVAVDTTAPTVATNIASFTDNVGTQQGNYLSGTATDDASPVLNGTLSAPLAAGEELRVYEGATLIGTASVSGTGWTLALSGLSEGTHNYTAVVADAAGNEGTASSPFAVAVDTTAPTVAANIASFTDNVGTQQGNYLSGTATDDSSPVLNGTLSTPLAAGEELRVYEGATLIGTASVSGTGWTLALSGLSEGMHSYTAVVADAAGNEGTASSPFAVAVDTTAPTVAANIASFTDNIGTQQGNYASGTATDDASPVLNGTLSAPLAAGEEVRVYEGATLVGTASVSGTSWSLALSGLAEGTHSYTAVVADAAGNEGTASSAFAVAVDATAPATTTVIASFTDNVGAHQGNYLSGTATDDSSPVLNGTLSAPLASGEEVRVYEGATLIGTASVSGTGWTLALSGLSEGTHSYTAVVADTAGNEGTASSPFAVGVDTTAPATTTVIASFSDNVGTQQGNYLSGTATDDSSPVLNGTLSAPLAAGEELRVYEGATLIGTASVSGTSWTLALSGLSEGTHSYTAVVADAAGNEGTASSPFAVAVDTTAPSGTLLIDLASASDTGPSTTDNITALSTPTVTVYVSGVNAADAASIEAGHTTLNLWDDANNNNAIDAGERVLVSNDNFSAAFAGSSAMLSLTLPSLPDAVYNLKVEMTDPAGNAKVGYFDSSSTSGSLLTVSTGTFTTANAGYSVQSHDGLGFAASAAGDFNGDGYMDYAVSGPHDHYGDAVGGASELYLIYGSANGLPSTNDADSLPASKALHITGQGVSGDQDIQGLQVQGVGDLNGDGFSDLLVTSVLNDGAFVIWGRAAATGTISLGSMDTTATSDGFAIHGVTGSVLFGAAGGSTDLNNDGYADLLLSDPSGYSAESSPAGALAAGALHVLYGHSGTGPAVWTNLYGNANGLYDSVTNTQLGAGAQTTIGTNDAAAAHFGGKVENVGDVNGDGILDFVVTDPRLGDATALNSGAAYLVFGQQGGLASDVNITSLLSAGQAIRLYGSQVGEDLGGAQLDYGNNGSADAWRSGEGNTIAALGDINGDGFGDFAIGSPEWGDALEDGFAPGRVYVLYGSQSGWASGSIATAASGANGFTLTSSLSTNATNGWLGFDIRGAGDINGDGVDDFLIGAPGIDAGGTDSGSVYVVYGDGGGGFVSGNLEAMVSGGTAVRLDDLGAGSLLGVSTAVGDWNGDGISDFAIGAWGINTGAGGFYSFLGSTSELTQSFTVGNDTLVAAGTTIGAAPIVDGVDRISGGLGNDTILGIGTDTTGTTATSALHDVAYGGQGSDAIHLVGLNFTRVDGGQGIDTLALDGSGLVLNLGDYGDRVQGFEKFDLGTGGNELDIRLSDVLNEPEAASALGHIEITGSAGSTVNLIDGGGAWSVTNTQTVGSVTFDVYHSSALDAAHTFGDVWIQQGIVVV</sequence>
<feature type="domain" description="Bacterial Ig-like" evidence="7">
    <location>
        <begin position="1824"/>
        <end position="1904"/>
    </location>
</feature>
<feature type="domain" description="Bacterial Ig-like" evidence="7">
    <location>
        <begin position="859"/>
        <end position="941"/>
    </location>
</feature>
<dbReference type="NCBIfam" id="NF033677">
    <property type="entry name" value="biofilm_BapA_N"/>
    <property type="match status" value="1"/>
</dbReference>
<evidence type="ECO:0000256" key="1">
    <source>
        <dbReference type="ARBA" id="ARBA00022729"/>
    </source>
</evidence>
<keyword evidence="2" id="KW-0677">Repeat</keyword>
<feature type="domain" description="Bacterial Ig-like" evidence="7">
    <location>
        <begin position="2242"/>
        <end position="2332"/>
    </location>
</feature>
<dbReference type="NCBIfam" id="NF033510">
    <property type="entry name" value="Ca_tandemer"/>
    <property type="match status" value="20"/>
</dbReference>
<evidence type="ECO:0008006" key="10">
    <source>
        <dbReference type="Google" id="ProtNLM"/>
    </source>
</evidence>
<dbReference type="Pfam" id="PF17936">
    <property type="entry name" value="Big_6"/>
    <property type="match status" value="3"/>
</dbReference>
<feature type="domain" description="Bacterial Ig" evidence="6">
    <location>
        <begin position="268"/>
        <end position="346"/>
    </location>
</feature>
<dbReference type="RefSeq" id="WP_281929031.1">
    <property type="nucleotide sequence ID" value="NZ_AP027142.1"/>
</dbReference>
<feature type="domain" description="Bacterial Ig-like" evidence="7">
    <location>
        <begin position="1182"/>
        <end position="1262"/>
    </location>
</feature>
<feature type="region of interest" description="Disordered" evidence="4">
    <location>
        <begin position="283"/>
        <end position="316"/>
    </location>
</feature>
<feature type="compositionally biased region" description="Low complexity" evidence="4">
    <location>
        <begin position="248"/>
        <end position="264"/>
    </location>
</feature>
<evidence type="ECO:0000259" key="5">
    <source>
        <dbReference type="Pfam" id="PF13750"/>
    </source>
</evidence>
<evidence type="ECO:0000256" key="3">
    <source>
        <dbReference type="ARBA" id="ARBA00023180"/>
    </source>
</evidence>
<dbReference type="Gene3D" id="2.60.40.10">
    <property type="entry name" value="Immunoglobulins"/>
    <property type="match status" value="27"/>
</dbReference>
<dbReference type="PANTHER" id="PTHR13412">
    <property type="entry name" value="T-CELL IMMUNOMODULATORY PROTEIN HOMOLOG"/>
    <property type="match status" value="1"/>
</dbReference>
<feature type="domain" description="Bacterial Ig-like" evidence="7">
    <location>
        <begin position="647"/>
        <end position="727"/>
    </location>
</feature>
<feature type="domain" description="Bacterial Ig" evidence="6">
    <location>
        <begin position="366"/>
        <end position="431"/>
    </location>
</feature>
<accession>A0ABN6VIS5</accession>
<name>A0ABN6VIS5_9HYPH</name>
<feature type="domain" description="Bacterial Ig-like" evidence="7">
    <location>
        <begin position="1394"/>
        <end position="1476"/>
    </location>
</feature>
<evidence type="ECO:0000256" key="4">
    <source>
        <dbReference type="SAM" id="MobiDB-lite"/>
    </source>
</evidence>
<dbReference type="PROSITE" id="PS51470">
    <property type="entry name" value="FG_GAP"/>
    <property type="match status" value="3"/>
</dbReference>
<dbReference type="Pfam" id="PF19077">
    <property type="entry name" value="Big_13"/>
    <property type="match status" value="12"/>
</dbReference>
<feature type="domain" description="Ig-like" evidence="5">
    <location>
        <begin position="1655"/>
        <end position="1722"/>
    </location>
</feature>
<dbReference type="Pfam" id="PF13750">
    <property type="entry name" value="Big_3_3"/>
    <property type="match status" value="3"/>
</dbReference>
<dbReference type="InterPro" id="IPR022038">
    <property type="entry name" value="Ig-like_bact"/>
</dbReference>
<feature type="region of interest" description="Disordered" evidence="4">
    <location>
        <begin position="245"/>
        <end position="264"/>
    </location>
</feature>
<feature type="domain" description="Ig-like" evidence="5">
    <location>
        <begin position="2083"/>
        <end position="2125"/>
    </location>
</feature>
<dbReference type="InterPro" id="IPR048051">
    <property type="entry name" value="BapA-like_prefix-like"/>
</dbReference>
<dbReference type="InterPro" id="IPR024881">
    <property type="entry name" value="Tip"/>
</dbReference>
<dbReference type="EMBL" id="AP027142">
    <property type="protein sequence ID" value="BDV35578.1"/>
    <property type="molecule type" value="Genomic_DNA"/>
</dbReference>
<dbReference type="Pfam" id="PF01839">
    <property type="entry name" value="FG-GAP"/>
    <property type="match status" value="2"/>
</dbReference>
<feature type="domain" description="Ig-like" evidence="5">
    <location>
        <begin position="2511"/>
        <end position="2577"/>
    </location>
</feature>
<feature type="compositionally biased region" description="Polar residues" evidence="4">
    <location>
        <begin position="292"/>
        <end position="316"/>
    </location>
</feature>
<dbReference type="Proteomes" id="UP001317629">
    <property type="component" value="Chromosome"/>
</dbReference>
<feature type="domain" description="Bacterial Ig-like" evidence="7">
    <location>
        <begin position="1921"/>
        <end position="2011"/>
    </location>
</feature>
<feature type="domain" description="Bacterial Ig-like" evidence="7">
    <location>
        <begin position="2349"/>
        <end position="2439"/>
    </location>
</feature>
<feature type="domain" description="Bacterial Ig" evidence="6">
    <location>
        <begin position="450"/>
        <end position="515"/>
    </location>
</feature>
<keyword evidence="1" id="KW-0732">Signal</keyword>
<feature type="domain" description="Bacterial Ig-like" evidence="7">
    <location>
        <begin position="2139"/>
        <end position="2225"/>
    </location>
</feature>
<gene>
    <name evidence="8" type="ORF">SS37A_31070</name>
</gene>
<dbReference type="PANTHER" id="PTHR13412:SF0">
    <property type="entry name" value="T-CELL IMMUNOMODULATORY PROTEIN"/>
    <property type="match status" value="1"/>
</dbReference>
<feature type="domain" description="Bacterial Ig-like" evidence="7">
    <location>
        <begin position="1503"/>
        <end position="1583"/>
    </location>
</feature>
<dbReference type="Gene3D" id="2.130.10.130">
    <property type="entry name" value="Integrin alpha, N-terminal"/>
    <property type="match status" value="4"/>
</dbReference>
<keyword evidence="9" id="KW-1185">Reference proteome</keyword>